<keyword evidence="5 8" id="KW-0689">Ribosomal protein</keyword>
<dbReference type="EMBL" id="EU912438">
    <property type="protein sequence ID" value="ACF70941.1"/>
    <property type="molecule type" value="Genomic_DNA"/>
</dbReference>
<geneLocation type="chloroplast" evidence="9"/>
<keyword evidence="9" id="KW-0934">Plastid</keyword>
<evidence type="ECO:0000256" key="7">
    <source>
        <dbReference type="ARBA" id="ARBA00035251"/>
    </source>
</evidence>
<accession>B7T1X5</accession>
<dbReference type="NCBIfam" id="TIGR03635">
    <property type="entry name" value="uS17_bact"/>
    <property type="match status" value="1"/>
</dbReference>
<dbReference type="Gene3D" id="2.40.50.140">
    <property type="entry name" value="Nucleic acid-binding proteins"/>
    <property type="match status" value="1"/>
</dbReference>
<dbReference type="PRINTS" id="PR00973">
    <property type="entry name" value="RIBOSOMALS17"/>
</dbReference>
<evidence type="ECO:0000313" key="9">
    <source>
        <dbReference type="EMBL" id="ACF70941.1"/>
    </source>
</evidence>
<organism evidence="9">
    <name type="scientific">Vaucheria litorea</name>
    <name type="common">Yellow-green alga</name>
    <dbReference type="NCBI Taxonomy" id="109269"/>
    <lineage>
        <taxon>Eukaryota</taxon>
        <taxon>Sar</taxon>
        <taxon>Stramenopiles</taxon>
        <taxon>Ochrophyta</taxon>
        <taxon>PX clade</taxon>
        <taxon>Xanthophyceae</taxon>
        <taxon>Vaucheriales</taxon>
        <taxon>Vaucheriaceae</taxon>
        <taxon>Vaucheria</taxon>
    </lineage>
</organism>
<evidence type="ECO:0000256" key="3">
    <source>
        <dbReference type="ARBA" id="ARBA00022730"/>
    </source>
</evidence>
<evidence type="ECO:0000256" key="6">
    <source>
        <dbReference type="ARBA" id="ARBA00023274"/>
    </source>
</evidence>
<evidence type="ECO:0000256" key="1">
    <source>
        <dbReference type="ARBA" id="ARBA00002932"/>
    </source>
</evidence>
<dbReference type="GO" id="GO:0005840">
    <property type="term" value="C:ribosome"/>
    <property type="evidence" value="ECO:0007669"/>
    <property type="project" value="UniProtKB-KW"/>
</dbReference>
<comment type="subcellular location">
    <subcellularLocation>
        <location evidence="8">Plastid</location>
        <location evidence="8">Chloroplast</location>
    </subcellularLocation>
</comment>
<dbReference type="AlphaFoldDB" id="B7T1X5"/>
<dbReference type="InterPro" id="IPR012340">
    <property type="entry name" value="NA-bd_OB-fold"/>
</dbReference>
<dbReference type="GO" id="GO:1990904">
    <property type="term" value="C:ribonucleoprotein complex"/>
    <property type="evidence" value="ECO:0007669"/>
    <property type="project" value="UniProtKB-KW"/>
</dbReference>
<dbReference type="PANTHER" id="PTHR10744">
    <property type="entry name" value="40S RIBOSOMAL PROTEIN S11 FAMILY MEMBER"/>
    <property type="match status" value="1"/>
</dbReference>
<reference evidence="9" key="1">
    <citation type="journal article" date="2008" name="Proc. Natl. Acad. Sci. U.S.A.">
        <title>Horizontal gene transfer of the algal nuclear gene psbO to the photosynthetic sea slug Elysia chlorotica.</title>
        <authorList>
            <person name="Rumpho M.E."/>
            <person name="Worful J.M."/>
            <person name="Lee J."/>
            <person name="Kannan K."/>
            <person name="Tyler M.S."/>
            <person name="Bhattacharya D."/>
            <person name="Moustafa A."/>
            <person name="Manhart J.R."/>
        </authorList>
    </citation>
    <scope>NUCLEOTIDE SEQUENCE [LARGE SCALE GENOMIC DNA]</scope>
    <source>
        <strain>CCMP2940</strain>
    </source>
</reference>
<dbReference type="RefSeq" id="YP_002327524.1">
    <property type="nucleotide sequence ID" value="NC_011600.1"/>
</dbReference>
<keyword evidence="3 8" id="KW-0699">rRNA-binding</keyword>
<dbReference type="Pfam" id="PF00366">
    <property type="entry name" value="Ribosomal_S17"/>
    <property type="match status" value="1"/>
</dbReference>
<dbReference type="InterPro" id="IPR019984">
    <property type="entry name" value="Ribosomal_uS17_bact/chlr"/>
</dbReference>
<keyword evidence="6 8" id="KW-0687">Ribonucleoprotein</keyword>
<dbReference type="GO" id="GO:0003735">
    <property type="term" value="F:structural constituent of ribosome"/>
    <property type="evidence" value="ECO:0007669"/>
    <property type="project" value="InterPro"/>
</dbReference>
<name>B7T1X5_VAULI</name>
<evidence type="ECO:0000256" key="8">
    <source>
        <dbReference type="HAMAP-Rule" id="MF_01345"/>
    </source>
</evidence>
<comment type="function">
    <text evidence="1 8">One of the primary rRNA binding proteins, it binds specifically to the 5'-end of 16S ribosomal RNA.</text>
</comment>
<dbReference type="HAMAP" id="MF_01345_B">
    <property type="entry name" value="Ribosomal_uS17_B"/>
    <property type="match status" value="1"/>
</dbReference>
<evidence type="ECO:0000256" key="2">
    <source>
        <dbReference type="ARBA" id="ARBA00010254"/>
    </source>
</evidence>
<dbReference type="SUPFAM" id="SSF50249">
    <property type="entry name" value="Nucleic acid-binding proteins"/>
    <property type="match status" value="1"/>
</dbReference>
<dbReference type="InterPro" id="IPR000266">
    <property type="entry name" value="Ribosomal_uS17"/>
</dbReference>
<dbReference type="GeneID" id="7056032"/>
<keyword evidence="4 8" id="KW-0694">RNA-binding</keyword>
<dbReference type="GO" id="GO:0009507">
    <property type="term" value="C:chloroplast"/>
    <property type="evidence" value="ECO:0007669"/>
    <property type="project" value="UniProtKB-SubCell"/>
</dbReference>
<dbReference type="NCBIfam" id="NF004123">
    <property type="entry name" value="PRK05610.1"/>
    <property type="match status" value="1"/>
</dbReference>
<comment type="subunit">
    <text evidence="8">Part of the 30S ribosomal subunit.</text>
</comment>
<proteinExistence type="inferred from homology"/>
<protein>
    <recommendedName>
        <fullName evidence="7 8">Small ribosomal subunit protein uS17c</fullName>
    </recommendedName>
</protein>
<evidence type="ECO:0000256" key="4">
    <source>
        <dbReference type="ARBA" id="ARBA00022884"/>
    </source>
</evidence>
<comment type="similarity">
    <text evidence="2 8">Belongs to the universal ribosomal protein uS17 family.</text>
</comment>
<dbReference type="GO" id="GO:0019843">
    <property type="term" value="F:rRNA binding"/>
    <property type="evidence" value="ECO:0007669"/>
    <property type="project" value="UniProtKB-UniRule"/>
</dbReference>
<dbReference type="GO" id="GO:0005739">
    <property type="term" value="C:mitochondrion"/>
    <property type="evidence" value="ECO:0007669"/>
    <property type="project" value="TreeGrafter"/>
</dbReference>
<dbReference type="GO" id="GO:0006412">
    <property type="term" value="P:translation"/>
    <property type="evidence" value="ECO:0007669"/>
    <property type="project" value="UniProtKB-UniRule"/>
</dbReference>
<sequence>MSKTEKIGIVISNKMNKSIVAEVEYRYRDPIYSKIIVSTKRYMAHDEINECNIGDKVLLEPSRPLSKKKRWVVKQILTKSIISN</sequence>
<dbReference type="PANTHER" id="PTHR10744:SF1">
    <property type="entry name" value="SMALL RIBOSOMAL SUBUNIT PROTEIN US17M"/>
    <property type="match status" value="1"/>
</dbReference>
<dbReference type="CDD" id="cd00364">
    <property type="entry name" value="Ribosomal_uS17"/>
    <property type="match status" value="1"/>
</dbReference>
<keyword evidence="9" id="KW-0150">Chloroplast</keyword>
<evidence type="ECO:0000256" key="5">
    <source>
        <dbReference type="ARBA" id="ARBA00022980"/>
    </source>
</evidence>
<gene>
    <name evidence="8 9" type="primary">rps17</name>
</gene>